<evidence type="ECO:0000313" key="7">
    <source>
        <dbReference type="EMBL" id="HIU30330.1"/>
    </source>
</evidence>
<accession>A0A9D1IB55</accession>
<reference evidence="7" key="2">
    <citation type="journal article" date="2021" name="PeerJ">
        <title>Extensive microbial diversity within the chicken gut microbiome revealed by metagenomics and culture.</title>
        <authorList>
            <person name="Gilroy R."/>
            <person name="Ravi A."/>
            <person name="Getino M."/>
            <person name="Pursley I."/>
            <person name="Horton D.L."/>
            <person name="Alikhan N.F."/>
            <person name="Baker D."/>
            <person name="Gharbi K."/>
            <person name="Hall N."/>
            <person name="Watson M."/>
            <person name="Adriaenssens E.M."/>
            <person name="Foster-Nyarko E."/>
            <person name="Jarju S."/>
            <person name="Secka A."/>
            <person name="Antonio M."/>
            <person name="Oren A."/>
            <person name="Chaudhuri R.R."/>
            <person name="La Ragione R."/>
            <person name="Hildebrand F."/>
            <person name="Pallen M.J."/>
        </authorList>
    </citation>
    <scope>NUCLEOTIDE SEQUENCE</scope>
    <source>
        <strain evidence="7">CHK195-4489</strain>
    </source>
</reference>
<dbReference type="GO" id="GO:0016668">
    <property type="term" value="F:oxidoreductase activity, acting on a sulfur group of donors, NAD(P) as acceptor"/>
    <property type="evidence" value="ECO:0007669"/>
    <property type="project" value="UniProtKB-ARBA"/>
</dbReference>
<proteinExistence type="predicted"/>
<gene>
    <name evidence="7" type="ORF">IAD50_08560</name>
</gene>
<evidence type="ECO:0000256" key="4">
    <source>
        <dbReference type="ARBA" id="ARBA00023157"/>
    </source>
</evidence>
<keyword evidence="5" id="KW-0676">Redox-active center</keyword>
<keyword evidence="4" id="KW-1015">Disulfide bond</keyword>
<evidence type="ECO:0000313" key="8">
    <source>
        <dbReference type="Proteomes" id="UP000824089"/>
    </source>
</evidence>
<dbReference type="Pfam" id="PF07992">
    <property type="entry name" value="Pyr_redox_2"/>
    <property type="match status" value="1"/>
</dbReference>
<dbReference type="EMBL" id="DVMM01000189">
    <property type="protein sequence ID" value="HIU30330.1"/>
    <property type="molecule type" value="Genomic_DNA"/>
</dbReference>
<dbReference type="PRINTS" id="PR00368">
    <property type="entry name" value="FADPNR"/>
</dbReference>
<dbReference type="PRINTS" id="PR00469">
    <property type="entry name" value="PNDRDTASEII"/>
</dbReference>
<keyword evidence="3" id="KW-0560">Oxidoreductase</keyword>
<dbReference type="Proteomes" id="UP000824089">
    <property type="component" value="Unassembled WGS sequence"/>
</dbReference>
<dbReference type="PROSITE" id="PS00573">
    <property type="entry name" value="PYRIDINE_REDOX_2"/>
    <property type="match status" value="1"/>
</dbReference>
<evidence type="ECO:0000256" key="1">
    <source>
        <dbReference type="ARBA" id="ARBA00022630"/>
    </source>
</evidence>
<reference evidence="7" key="1">
    <citation type="submission" date="2020-10" db="EMBL/GenBank/DDBJ databases">
        <authorList>
            <person name="Gilroy R."/>
        </authorList>
    </citation>
    <scope>NUCLEOTIDE SEQUENCE</scope>
    <source>
        <strain evidence="7">CHK195-4489</strain>
    </source>
</reference>
<evidence type="ECO:0000256" key="2">
    <source>
        <dbReference type="ARBA" id="ARBA00022827"/>
    </source>
</evidence>
<dbReference type="AlphaFoldDB" id="A0A9D1IB55"/>
<dbReference type="InterPro" id="IPR050097">
    <property type="entry name" value="Ferredoxin-NADP_redctase_2"/>
</dbReference>
<sequence length="302" mass="31521">MYDTVIVGAGPAGMTAALYLLRLGRRVLLLESDSFGGQIASSPSVANYPGIPNIAGLDFADALLSQVTELGADIDVTCVTGLRKIGGGFEVICENGAFSCKTVILATGVRHRTLGLPEEDRYIGRGISFCAICDGPFYKGKAAAVVGGGNSALQEALYLSGICASVRLIHRRAAFRGEARLLAELQQRPNVRLLTNTVITAFSGEGCLTALTLQNVLTGDVSEIAADVLFEAIGLIPGSESFRDLVQMDENGYLSAGEDCRTSCPGIFAAGDCRTKTVRQLTTAVADGSAAALAAASYLEEN</sequence>
<dbReference type="InterPro" id="IPR036188">
    <property type="entry name" value="FAD/NAD-bd_sf"/>
</dbReference>
<evidence type="ECO:0000256" key="3">
    <source>
        <dbReference type="ARBA" id="ARBA00023002"/>
    </source>
</evidence>
<name>A0A9D1IB55_9CLOT</name>
<feature type="domain" description="FAD/NAD(P)-binding" evidence="6">
    <location>
        <begin position="2"/>
        <end position="288"/>
    </location>
</feature>
<dbReference type="Gene3D" id="3.50.50.60">
    <property type="entry name" value="FAD/NAD(P)-binding domain"/>
    <property type="match status" value="2"/>
</dbReference>
<comment type="caution">
    <text evidence="7">The sequence shown here is derived from an EMBL/GenBank/DDBJ whole genome shotgun (WGS) entry which is preliminary data.</text>
</comment>
<dbReference type="InterPro" id="IPR008255">
    <property type="entry name" value="Pyr_nucl-diS_OxRdtase_2_AS"/>
</dbReference>
<protein>
    <submittedName>
        <fullName evidence="7">FAD-dependent oxidoreductase</fullName>
    </submittedName>
</protein>
<dbReference type="SUPFAM" id="SSF51905">
    <property type="entry name" value="FAD/NAD(P)-binding domain"/>
    <property type="match status" value="1"/>
</dbReference>
<keyword evidence="2" id="KW-0274">FAD</keyword>
<keyword evidence="1" id="KW-0285">Flavoprotein</keyword>
<evidence type="ECO:0000259" key="6">
    <source>
        <dbReference type="Pfam" id="PF07992"/>
    </source>
</evidence>
<evidence type="ECO:0000256" key="5">
    <source>
        <dbReference type="ARBA" id="ARBA00023284"/>
    </source>
</evidence>
<organism evidence="7 8">
    <name type="scientific">Candidatus Egerieisoma faecipullorum</name>
    <dbReference type="NCBI Taxonomy" id="2840963"/>
    <lineage>
        <taxon>Bacteria</taxon>
        <taxon>Bacillati</taxon>
        <taxon>Bacillota</taxon>
        <taxon>Clostridia</taxon>
        <taxon>Eubacteriales</taxon>
        <taxon>Clostridiaceae</taxon>
        <taxon>Clostridiaceae incertae sedis</taxon>
        <taxon>Candidatus Egerieisoma</taxon>
    </lineage>
</organism>
<dbReference type="InterPro" id="IPR023753">
    <property type="entry name" value="FAD/NAD-binding_dom"/>
</dbReference>
<dbReference type="PANTHER" id="PTHR48105">
    <property type="entry name" value="THIOREDOXIN REDUCTASE 1-RELATED-RELATED"/>
    <property type="match status" value="1"/>
</dbReference>